<evidence type="ECO:0000313" key="1">
    <source>
        <dbReference type="EMBL" id="CAB4126033.1"/>
    </source>
</evidence>
<organism evidence="1">
    <name type="scientific">uncultured Caudovirales phage</name>
    <dbReference type="NCBI Taxonomy" id="2100421"/>
    <lineage>
        <taxon>Viruses</taxon>
        <taxon>Duplodnaviria</taxon>
        <taxon>Heunggongvirae</taxon>
        <taxon>Uroviricota</taxon>
        <taxon>Caudoviricetes</taxon>
        <taxon>Peduoviridae</taxon>
        <taxon>Maltschvirus</taxon>
        <taxon>Maltschvirus maltsch</taxon>
    </lineage>
</organism>
<dbReference type="EMBL" id="LR798231">
    <property type="protein sequence ID" value="CAB5208832.1"/>
    <property type="molecule type" value="Genomic_DNA"/>
</dbReference>
<evidence type="ECO:0008006" key="3">
    <source>
        <dbReference type="Google" id="ProtNLM"/>
    </source>
</evidence>
<dbReference type="EMBL" id="LR796187">
    <property type="protein sequence ID" value="CAB4126033.1"/>
    <property type="molecule type" value="Genomic_DNA"/>
</dbReference>
<accession>A0A6J5KYN9</accession>
<gene>
    <name evidence="2" type="ORF">UFOVP181_205</name>
    <name evidence="1" type="ORF">UFOVP57_434</name>
</gene>
<dbReference type="PROSITE" id="PS51257">
    <property type="entry name" value="PROKAR_LIPOPROTEIN"/>
    <property type="match status" value="1"/>
</dbReference>
<sequence length="83" mass="9743">MKYYLVLLVLILTACGDAGSVMSYEQLVNYPSSCDKKEAQLKELTQLQRSKNFPQDPDDLNESDRAYNSRLKATIWWYEWKCQ</sequence>
<reference evidence="1" key="1">
    <citation type="submission" date="2020-04" db="EMBL/GenBank/DDBJ databases">
        <authorList>
            <person name="Chiriac C."/>
            <person name="Salcher M."/>
            <person name="Ghai R."/>
            <person name="Kavagutti S V."/>
        </authorList>
    </citation>
    <scope>NUCLEOTIDE SEQUENCE</scope>
</reference>
<name>A0A6J5KYN9_9CAUD</name>
<proteinExistence type="predicted"/>
<protein>
    <recommendedName>
        <fullName evidence="3">Lipoprotein</fullName>
    </recommendedName>
</protein>
<evidence type="ECO:0000313" key="2">
    <source>
        <dbReference type="EMBL" id="CAB5208832.1"/>
    </source>
</evidence>